<dbReference type="Proteomes" id="UP000637774">
    <property type="component" value="Unassembled WGS sequence"/>
</dbReference>
<evidence type="ECO:0000313" key="2">
    <source>
        <dbReference type="Proteomes" id="UP000637774"/>
    </source>
</evidence>
<accession>A0ABQ2A4A2</accession>
<reference evidence="2" key="1">
    <citation type="journal article" date="2019" name="Int. J. Syst. Evol. Microbiol.">
        <title>The Global Catalogue of Microorganisms (GCM) 10K type strain sequencing project: providing services to taxonomists for standard genome sequencing and annotation.</title>
        <authorList>
            <consortium name="The Broad Institute Genomics Platform"/>
            <consortium name="The Broad Institute Genome Sequencing Center for Infectious Disease"/>
            <person name="Wu L."/>
            <person name="Ma J."/>
        </authorList>
    </citation>
    <scope>NUCLEOTIDE SEQUENCE [LARGE SCALE GENOMIC DNA]</scope>
    <source>
        <strain evidence="2">CGMCC 1.14966</strain>
    </source>
</reference>
<proteinExistence type="predicted"/>
<dbReference type="EMBL" id="BMGY01000011">
    <property type="protein sequence ID" value="GGH84118.1"/>
    <property type="molecule type" value="Genomic_DNA"/>
</dbReference>
<organism evidence="1 2">
    <name type="scientific">Hymenobacter frigidus</name>
    <dbReference type="NCBI Taxonomy" id="1524095"/>
    <lineage>
        <taxon>Bacteria</taxon>
        <taxon>Pseudomonadati</taxon>
        <taxon>Bacteroidota</taxon>
        <taxon>Cytophagia</taxon>
        <taxon>Cytophagales</taxon>
        <taxon>Hymenobacteraceae</taxon>
        <taxon>Hymenobacter</taxon>
    </lineage>
</organism>
<evidence type="ECO:0008006" key="3">
    <source>
        <dbReference type="Google" id="ProtNLM"/>
    </source>
</evidence>
<comment type="caution">
    <text evidence="1">The sequence shown here is derived from an EMBL/GenBank/DDBJ whole genome shotgun (WGS) entry which is preliminary data.</text>
</comment>
<evidence type="ECO:0000313" key="1">
    <source>
        <dbReference type="EMBL" id="GGH84118.1"/>
    </source>
</evidence>
<name>A0ABQ2A4A2_9BACT</name>
<keyword evidence="2" id="KW-1185">Reference proteome</keyword>
<protein>
    <recommendedName>
        <fullName evidence="3">DUF3800 domain-containing protein</fullName>
    </recommendedName>
</protein>
<sequence length="300" mass="34102">MQEVIGSTPIFSTEGVNEDNQAVTVFSVAAFFFAQNFRCKHGVNIPIAMSFEQSFLPNIDSATFEKLLVRVAALAERRIKGVFIDSRDKAYAEEGVLEWWEAELFGGTHTHEIVDHLEQEYRLGASALEMTISTLRRIGRLSEDVGDNHISELSRGVKSPRDAFRFILQVLVFRRIKYQRLNPTQLDIPTYSTLPPSRKTLFADYLRQFKPETKGEGMDSLKLDWLGTQNSLAALLVILKEKGWVRDYKPYRAVQSAFTKSDTIDKILRPSSLEPLLEEAPFKKDLAAFKSIKVNPKINL</sequence>
<gene>
    <name evidence="1" type="ORF">GCM10011495_15290</name>
</gene>